<dbReference type="AlphaFoldDB" id="A0AA39X049"/>
<keyword evidence="3" id="KW-1185">Reference proteome</keyword>
<organism evidence="2 3">
    <name type="scientific">Bombardia bombarda</name>
    <dbReference type="NCBI Taxonomy" id="252184"/>
    <lineage>
        <taxon>Eukaryota</taxon>
        <taxon>Fungi</taxon>
        <taxon>Dikarya</taxon>
        <taxon>Ascomycota</taxon>
        <taxon>Pezizomycotina</taxon>
        <taxon>Sordariomycetes</taxon>
        <taxon>Sordariomycetidae</taxon>
        <taxon>Sordariales</taxon>
        <taxon>Lasiosphaeriaceae</taxon>
        <taxon>Bombardia</taxon>
    </lineage>
</organism>
<evidence type="ECO:0000313" key="3">
    <source>
        <dbReference type="Proteomes" id="UP001174934"/>
    </source>
</evidence>
<accession>A0AA39X049</accession>
<keyword evidence="1" id="KW-1133">Transmembrane helix</keyword>
<feature type="transmembrane region" description="Helical" evidence="1">
    <location>
        <begin position="12"/>
        <end position="32"/>
    </location>
</feature>
<dbReference type="Proteomes" id="UP001174934">
    <property type="component" value="Unassembled WGS sequence"/>
</dbReference>
<keyword evidence="1" id="KW-0472">Membrane</keyword>
<name>A0AA39X049_9PEZI</name>
<keyword evidence="1" id="KW-0812">Transmembrane</keyword>
<dbReference type="EMBL" id="JAULSR010000003">
    <property type="protein sequence ID" value="KAK0624838.1"/>
    <property type="molecule type" value="Genomic_DNA"/>
</dbReference>
<sequence length="143" mass="15596">MTCRYASEAKHVSGAIQSIGLGLLVVLTNFVVRSQTYAAIDSPRRHAQCCLFSSRQLPLWCCWPSLGWWTAATLSSQVVYRPRGLLPSPSRTTTLCSTTQTSTRLPDETTRICSILRSRRQDSTAVLSATSVSAPASQPTMSS</sequence>
<protein>
    <submittedName>
        <fullName evidence="2">Uncharacterized protein</fullName>
    </submittedName>
</protein>
<evidence type="ECO:0000256" key="1">
    <source>
        <dbReference type="SAM" id="Phobius"/>
    </source>
</evidence>
<comment type="caution">
    <text evidence="2">The sequence shown here is derived from an EMBL/GenBank/DDBJ whole genome shotgun (WGS) entry which is preliminary data.</text>
</comment>
<proteinExistence type="predicted"/>
<evidence type="ECO:0000313" key="2">
    <source>
        <dbReference type="EMBL" id="KAK0624838.1"/>
    </source>
</evidence>
<reference evidence="2" key="1">
    <citation type="submission" date="2023-06" db="EMBL/GenBank/DDBJ databases">
        <title>Genome-scale phylogeny and comparative genomics of the fungal order Sordariales.</title>
        <authorList>
            <consortium name="Lawrence Berkeley National Laboratory"/>
            <person name="Hensen N."/>
            <person name="Bonometti L."/>
            <person name="Westerberg I."/>
            <person name="Brannstrom I.O."/>
            <person name="Guillou S."/>
            <person name="Cros-Aarteil S."/>
            <person name="Calhoun S."/>
            <person name="Haridas S."/>
            <person name="Kuo A."/>
            <person name="Mondo S."/>
            <person name="Pangilinan J."/>
            <person name="Riley R."/>
            <person name="LaButti K."/>
            <person name="Andreopoulos B."/>
            <person name="Lipzen A."/>
            <person name="Chen C."/>
            <person name="Yanf M."/>
            <person name="Daum C."/>
            <person name="Ng V."/>
            <person name="Clum A."/>
            <person name="Steindorff A."/>
            <person name="Ohm R."/>
            <person name="Martin F."/>
            <person name="Silar P."/>
            <person name="Natvig D."/>
            <person name="Lalanne C."/>
            <person name="Gautier V."/>
            <person name="Ament-velasquez S.L."/>
            <person name="Kruys A."/>
            <person name="Hutchinson M.I."/>
            <person name="Powell A.J."/>
            <person name="Barry K."/>
            <person name="Miller A.N."/>
            <person name="Grigoriev I.V."/>
            <person name="Debuchy R."/>
            <person name="Gladieux P."/>
            <person name="Thoren M.H."/>
            <person name="Johannesson H."/>
        </authorList>
    </citation>
    <scope>NUCLEOTIDE SEQUENCE</scope>
    <source>
        <strain evidence="2">SMH3391-2</strain>
    </source>
</reference>
<gene>
    <name evidence="2" type="ORF">B0T17DRAFT_531224</name>
</gene>